<comment type="caution">
    <text evidence="2">The sequence shown here is derived from an EMBL/GenBank/DDBJ whole genome shotgun (WGS) entry which is preliminary data.</text>
</comment>
<accession>A0A5N6LZG9</accession>
<feature type="compositionally biased region" description="Polar residues" evidence="1">
    <location>
        <begin position="123"/>
        <end position="138"/>
    </location>
</feature>
<sequence>MRCRWWCHMVSAYTKVVFVFSEAKRLQSADHVCEALLEKRWTKSLQEEVLRVFVFQKPLQTNNPLLITQPHRSPSPPIDHHHLRAQPHRSPSPPIICSTPSSSTTVEPSDRPPPSPSRRNPNLQSNEGTLQSRTLTCNRTKEPSVVRRDGGGAGRRRRRNPRWVRSKESSMGYGRRKPRWVGSKGWRWSRAARARAVEQGGDGEGGGAGGDGDGNGGGGVRSKWLAMGE</sequence>
<proteinExistence type="predicted"/>
<feature type="compositionally biased region" description="Gly residues" evidence="1">
    <location>
        <begin position="200"/>
        <end position="220"/>
    </location>
</feature>
<dbReference type="Proteomes" id="UP000326396">
    <property type="component" value="Linkage Group LG7"/>
</dbReference>
<reference evidence="2 3" key="1">
    <citation type="submission" date="2019-05" db="EMBL/GenBank/DDBJ databases">
        <title>Mikania micrantha, genome provides insights into the molecular mechanism of rapid growth.</title>
        <authorList>
            <person name="Liu B."/>
        </authorList>
    </citation>
    <scope>NUCLEOTIDE SEQUENCE [LARGE SCALE GENOMIC DNA]</scope>
    <source>
        <strain evidence="2">NLD-2019</strain>
        <tissue evidence="2">Leaf</tissue>
    </source>
</reference>
<name>A0A5N6LZG9_9ASTR</name>
<feature type="region of interest" description="Disordered" evidence="1">
    <location>
        <begin position="64"/>
        <end position="229"/>
    </location>
</feature>
<dbReference type="EMBL" id="SZYD01000017">
    <property type="protein sequence ID" value="KAD3067024.1"/>
    <property type="molecule type" value="Genomic_DNA"/>
</dbReference>
<feature type="compositionally biased region" description="Basic and acidic residues" evidence="1">
    <location>
        <begin position="139"/>
        <end position="150"/>
    </location>
</feature>
<feature type="compositionally biased region" description="Low complexity" evidence="1">
    <location>
        <begin position="95"/>
        <end position="105"/>
    </location>
</feature>
<evidence type="ECO:0000256" key="1">
    <source>
        <dbReference type="SAM" id="MobiDB-lite"/>
    </source>
</evidence>
<evidence type="ECO:0000313" key="2">
    <source>
        <dbReference type="EMBL" id="KAD3067024.1"/>
    </source>
</evidence>
<gene>
    <name evidence="2" type="ORF">E3N88_34904</name>
</gene>
<evidence type="ECO:0000313" key="3">
    <source>
        <dbReference type="Proteomes" id="UP000326396"/>
    </source>
</evidence>
<dbReference type="AlphaFoldDB" id="A0A5N6LZG9"/>
<organism evidence="2 3">
    <name type="scientific">Mikania micrantha</name>
    <name type="common">bitter vine</name>
    <dbReference type="NCBI Taxonomy" id="192012"/>
    <lineage>
        <taxon>Eukaryota</taxon>
        <taxon>Viridiplantae</taxon>
        <taxon>Streptophyta</taxon>
        <taxon>Embryophyta</taxon>
        <taxon>Tracheophyta</taxon>
        <taxon>Spermatophyta</taxon>
        <taxon>Magnoliopsida</taxon>
        <taxon>eudicotyledons</taxon>
        <taxon>Gunneridae</taxon>
        <taxon>Pentapetalae</taxon>
        <taxon>asterids</taxon>
        <taxon>campanulids</taxon>
        <taxon>Asterales</taxon>
        <taxon>Asteraceae</taxon>
        <taxon>Asteroideae</taxon>
        <taxon>Heliantheae alliance</taxon>
        <taxon>Eupatorieae</taxon>
        <taxon>Mikania</taxon>
    </lineage>
</organism>
<protein>
    <submittedName>
        <fullName evidence="2">Uncharacterized protein</fullName>
    </submittedName>
</protein>
<keyword evidence="3" id="KW-1185">Reference proteome</keyword>
<feature type="compositionally biased region" description="Basic residues" evidence="1">
    <location>
        <begin position="154"/>
        <end position="164"/>
    </location>
</feature>